<feature type="transmembrane region" description="Helical" evidence="10">
    <location>
        <begin position="80"/>
        <end position="100"/>
    </location>
</feature>
<gene>
    <name evidence="12" type="ORF">C8A00DRAFT_13294</name>
</gene>
<dbReference type="GO" id="GO:0005794">
    <property type="term" value="C:Golgi apparatus"/>
    <property type="evidence" value="ECO:0007669"/>
    <property type="project" value="TreeGrafter"/>
</dbReference>
<keyword evidence="8 10" id="KW-0012">Acyltransferase</keyword>
<keyword evidence="7" id="KW-0449">Lipoprotein</keyword>
<evidence type="ECO:0000256" key="10">
    <source>
        <dbReference type="RuleBase" id="RU079119"/>
    </source>
</evidence>
<evidence type="ECO:0000256" key="5">
    <source>
        <dbReference type="ARBA" id="ARBA00023136"/>
    </source>
</evidence>
<dbReference type="GO" id="GO:0006612">
    <property type="term" value="P:protein targeting to membrane"/>
    <property type="evidence" value="ECO:0007669"/>
    <property type="project" value="TreeGrafter"/>
</dbReference>
<dbReference type="PANTHER" id="PTHR22883:SF288">
    <property type="entry name" value="PALMITOYLTRANSFERASE SWF1"/>
    <property type="match status" value="1"/>
</dbReference>
<evidence type="ECO:0000256" key="9">
    <source>
        <dbReference type="ARBA" id="ARBA00048048"/>
    </source>
</evidence>
<comment type="caution">
    <text evidence="12">The sequence shown here is derived from an EMBL/GenBank/DDBJ whole genome shotgun (WGS) entry which is preliminary data.</text>
</comment>
<keyword evidence="5 10" id="KW-0472">Membrane</keyword>
<dbReference type="PROSITE" id="PS50216">
    <property type="entry name" value="DHHC"/>
    <property type="match status" value="1"/>
</dbReference>
<evidence type="ECO:0000256" key="8">
    <source>
        <dbReference type="ARBA" id="ARBA00023315"/>
    </source>
</evidence>
<feature type="transmembrane region" description="Helical" evidence="10">
    <location>
        <begin position="6"/>
        <end position="26"/>
    </location>
</feature>
<comment type="domain">
    <text evidence="10">The DHHC domain is required for palmitoyltransferase activity.</text>
</comment>
<keyword evidence="3 10" id="KW-0812">Transmembrane</keyword>
<keyword evidence="13" id="KW-1185">Reference proteome</keyword>
<evidence type="ECO:0000256" key="6">
    <source>
        <dbReference type="ARBA" id="ARBA00023139"/>
    </source>
</evidence>
<evidence type="ECO:0000256" key="7">
    <source>
        <dbReference type="ARBA" id="ARBA00023288"/>
    </source>
</evidence>
<evidence type="ECO:0000256" key="4">
    <source>
        <dbReference type="ARBA" id="ARBA00022989"/>
    </source>
</evidence>
<sequence>MGTIATIALVVLGISFMVFVTFFGRLPALRRTPISWLHKLLWIHLPNGLLALDQRLSGGRVTASCTRFGSYIMYDRHPTVLIFFLVLLAGGEFLYLPAAWPQFSPLVKVTGTVAMVLPYVFLYLSAFSDPGHITPANHIPEMARYPYDFTLFHPGAECSTCCFLKPARSKHCSVCKRCIAKNDHHCIFINNCVGAKNYHWFILLLLSTAILTLYGGVLGIHLMTSKMRLRFPNWSLLPWRGNNGAGMSLTQWLVAWSWGMQDGGHGNGGGVAMGAVTLLALMTSPLVWGLLGYHLWLIYCGTTTNEAMKWSDWQVEMDEGFAFKRRLEGGRVKDLRVEPAWTRWPVDAEQVLLRTGDGKPPDQAAPLPGVGEWEAAWRLRDIENLYDLGFWDNLVDMLIPGFVFRDPHVPVAEERLRRKKKRRARKIYLA</sequence>
<keyword evidence="6" id="KW-0564">Palmitate</keyword>
<dbReference type="InterPro" id="IPR001594">
    <property type="entry name" value="Palmitoyltrfase_DHHC"/>
</dbReference>
<evidence type="ECO:0000256" key="2">
    <source>
        <dbReference type="ARBA" id="ARBA00022679"/>
    </source>
</evidence>
<evidence type="ECO:0000313" key="13">
    <source>
        <dbReference type="Proteomes" id="UP001302745"/>
    </source>
</evidence>
<dbReference type="InterPro" id="IPR039859">
    <property type="entry name" value="PFA4/ZDH16/20/ERF2-like"/>
</dbReference>
<feature type="transmembrane region" description="Helical" evidence="10">
    <location>
        <begin position="200"/>
        <end position="223"/>
    </location>
</feature>
<dbReference type="GO" id="GO:0016020">
    <property type="term" value="C:membrane"/>
    <property type="evidence" value="ECO:0007669"/>
    <property type="project" value="UniProtKB-SubCell"/>
</dbReference>
<reference evidence="12" key="2">
    <citation type="submission" date="2023-05" db="EMBL/GenBank/DDBJ databases">
        <authorList>
            <consortium name="Lawrence Berkeley National Laboratory"/>
            <person name="Steindorff A."/>
            <person name="Hensen N."/>
            <person name="Bonometti L."/>
            <person name="Westerberg I."/>
            <person name="Brannstrom I.O."/>
            <person name="Guillou S."/>
            <person name="Cros-Aarteil S."/>
            <person name="Calhoun S."/>
            <person name="Haridas S."/>
            <person name="Kuo A."/>
            <person name="Mondo S."/>
            <person name="Pangilinan J."/>
            <person name="Riley R."/>
            <person name="Labutti K."/>
            <person name="Andreopoulos B."/>
            <person name="Lipzen A."/>
            <person name="Chen C."/>
            <person name="Yanf M."/>
            <person name="Daum C."/>
            <person name="Ng V."/>
            <person name="Clum A."/>
            <person name="Ohm R."/>
            <person name="Martin F."/>
            <person name="Silar P."/>
            <person name="Natvig D."/>
            <person name="Lalanne C."/>
            <person name="Gautier V."/>
            <person name="Ament-Velasquez S.L."/>
            <person name="Kruys A."/>
            <person name="Hutchinson M.I."/>
            <person name="Powell A.J."/>
            <person name="Barry K."/>
            <person name="Miller A.N."/>
            <person name="Grigoriev I.V."/>
            <person name="Debuchy R."/>
            <person name="Gladieux P."/>
            <person name="Thoren M.H."/>
            <person name="Johannesson H."/>
        </authorList>
    </citation>
    <scope>NUCLEOTIDE SEQUENCE</scope>
    <source>
        <strain evidence="12">CBS 538.74</strain>
    </source>
</reference>
<feature type="transmembrane region" description="Helical" evidence="10">
    <location>
        <begin position="271"/>
        <end position="296"/>
    </location>
</feature>
<feature type="domain" description="Palmitoyltransferase DHHC" evidence="11">
    <location>
        <begin position="157"/>
        <end position="310"/>
    </location>
</feature>
<dbReference type="PANTHER" id="PTHR22883">
    <property type="entry name" value="ZINC FINGER DHHC DOMAIN CONTAINING PROTEIN"/>
    <property type="match status" value="1"/>
</dbReference>
<name>A0AAN6VSV9_9PEZI</name>
<comment type="similarity">
    <text evidence="10">Belongs to the DHHC palmitoyltransferase family.</text>
</comment>
<evidence type="ECO:0000256" key="3">
    <source>
        <dbReference type="ARBA" id="ARBA00022692"/>
    </source>
</evidence>
<comment type="catalytic activity">
    <reaction evidence="9 10">
        <text>L-cysteinyl-[protein] + hexadecanoyl-CoA = S-hexadecanoyl-L-cysteinyl-[protein] + CoA</text>
        <dbReference type="Rhea" id="RHEA:36683"/>
        <dbReference type="Rhea" id="RHEA-COMP:10131"/>
        <dbReference type="Rhea" id="RHEA-COMP:11032"/>
        <dbReference type="ChEBI" id="CHEBI:29950"/>
        <dbReference type="ChEBI" id="CHEBI:57287"/>
        <dbReference type="ChEBI" id="CHEBI:57379"/>
        <dbReference type="ChEBI" id="CHEBI:74151"/>
        <dbReference type="EC" id="2.3.1.225"/>
    </reaction>
</comment>
<reference evidence="12" key="1">
    <citation type="journal article" date="2023" name="Mol. Phylogenet. Evol.">
        <title>Genome-scale phylogeny and comparative genomics of the fungal order Sordariales.</title>
        <authorList>
            <person name="Hensen N."/>
            <person name="Bonometti L."/>
            <person name="Westerberg I."/>
            <person name="Brannstrom I.O."/>
            <person name="Guillou S."/>
            <person name="Cros-Aarteil S."/>
            <person name="Calhoun S."/>
            <person name="Haridas S."/>
            <person name="Kuo A."/>
            <person name="Mondo S."/>
            <person name="Pangilinan J."/>
            <person name="Riley R."/>
            <person name="LaButti K."/>
            <person name="Andreopoulos B."/>
            <person name="Lipzen A."/>
            <person name="Chen C."/>
            <person name="Yan M."/>
            <person name="Daum C."/>
            <person name="Ng V."/>
            <person name="Clum A."/>
            <person name="Steindorff A."/>
            <person name="Ohm R.A."/>
            <person name="Martin F."/>
            <person name="Silar P."/>
            <person name="Natvig D.O."/>
            <person name="Lalanne C."/>
            <person name="Gautier V."/>
            <person name="Ament-Velasquez S.L."/>
            <person name="Kruys A."/>
            <person name="Hutchinson M.I."/>
            <person name="Powell A.J."/>
            <person name="Barry K."/>
            <person name="Miller A.N."/>
            <person name="Grigoriev I.V."/>
            <person name="Debuchy R."/>
            <person name="Gladieux P."/>
            <person name="Hiltunen Thoren M."/>
            <person name="Johannesson H."/>
        </authorList>
    </citation>
    <scope>NUCLEOTIDE SEQUENCE</scope>
    <source>
        <strain evidence="12">CBS 538.74</strain>
    </source>
</reference>
<comment type="subcellular location">
    <subcellularLocation>
        <location evidence="1">Membrane</location>
        <topology evidence="1">Multi-pass membrane protein</topology>
    </subcellularLocation>
</comment>
<evidence type="ECO:0000259" key="11">
    <source>
        <dbReference type="Pfam" id="PF01529"/>
    </source>
</evidence>
<proteinExistence type="inferred from homology"/>
<dbReference type="EC" id="2.3.1.225" evidence="10"/>
<evidence type="ECO:0000256" key="1">
    <source>
        <dbReference type="ARBA" id="ARBA00004141"/>
    </source>
</evidence>
<dbReference type="Pfam" id="PF01529">
    <property type="entry name" value="DHHC"/>
    <property type="match status" value="1"/>
</dbReference>
<evidence type="ECO:0000313" key="12">
    <source>
        <dbReference type="EMBL" id="KAK4155686.1"/>
    </source>
</evidence>
<dbReference type="EMBL" id="MU856882">
    <property type="protein sequence ID" value="KAK4155686.1"/>
    <property type="molecule type" value="Genomic_DNA"/>
</dbReference>
<feature type="transmembrane region" description="Helical" evidence="10">
    <location>
        <begin position="106"/>
        <end position="124"/>
    </location>
</feature>
<dbReference type="Proteomes" id="UP001302745">
    <property type="component" value="Unassembled WGS sequence"/>
</dbReference>
<accession>A0AAN6VSV9</accession>
<dbReference type="GO" id="GO:0019706">
    <property type="term" value="F:protein-cysteine S-palmitoyltransferase activity"/>
    <property type="evidence" value="ECO:0007669"/>
    <property type="project" value="UniProtKB-EC"/>
</dbReference>
<keyword evidence="2 10" id="KW-0808">Transferase</keyword>
<dbReference type="GO" id="GO:0005783">
    <property type="term" value="C:endoplasmic reticulum"/>
    <property type="evidence" value="ECO:0007669"/>
    <property type="project" value="TreeGrafter"/>
</dbReference>
<protein>
    <recommendedName>
        <fullName evidence="10">Palmitoyltransferase</fullName>
        <ecNumber evidence="10">2.3.1.225</ecNumber>
    </recommendedName>
</protein>
<dbReference type="AlphaFoldDB" id="A0AAN6VSV9"/>
<organism evidence="12 13">
    <name type="scientific">Chaetomidium leptoderma</name>
    <dbReference type="NCBI Taxonomy" id="669021"/>
    <lineage>
        <taxon>Eukaryota</taxon>
        <taxon>Fungi</taxon>
        <taxon>Dikarya</taxon>
        <taxon>Ascomycota</taxon>
        <taxon>Pezizomycotina</taxon>
        <taxon>Sordariomycetes</taxon>
        <taxon>Sordariomycetidae</taxon>
        <taxon>Sordariales</taxon>
        <taxon>Chaetomiaceae</taxon>
        <taxon>Chaetomidium</taxon>
    </lineage>
</organism>
<keyword evidence="4 10" id="KW-1133">Transmembrane helix</keyword>